<dbReference type="NCBIfam" id="NF009586">
    <property type="entry name" value="PRK13026.1"/>
    <property type="match status" value="1"/>
</dbReference>
<evidence type="ECO:0000256" key="5">
    <source>
        <dbReference type="ARBA" id="ARBA00012040"/>
    </source>
</evidence>
<keyword evidence="8" id="KW-0274">FAD</keyword>
<dbReference type="Gene3D" id="2.40.110.10">
    <property type="entry name" value="Butyryl-CoA Dehydrogenase, subunit A, domain 2"/>
    <property type="match status" value="1"/>
</dbReference>
<dbReference type="InterPro" id="IPR036250">
    <property type="entry name" value="AcylCo_DH-like_C"/>
</dbReference>
<dbReference type="Pfam" id="PF00441">
    <property type="entry name" value="Acyl-CoA_dh_1"/>
    <property type="match status" value="1"/>
</dbReference>
<keyword evidence="18" id="KW-1185">Reference proteome</keyword>
<dbReference type="EC" id="1.3.8.7" evidence="4"/>
<dbReference type="InterPro" id="IPR050741">
    <property type="entry name" value="Acyl-CoA_dehydrogenase"/>
</dbReference>
<evidence type="ECO:0000256" key="2">
    <source>
        <dbReference type="ARBA" id="ARBA00005005"/>
    </source>
</evidence>
<dbReference type="Gene3D" id="1.10.540.10">
    <property type="entry name" value="Acyl-CoA dehydrogenase/oxidase, N-terminal domain"/>
    <property type="match status" value="1"/>
</dbReference>
<evidence type="ECO:0000256" key="11">
    <source>
        <dbReference type="ARBA" id="ARBA00049247"/>
    </source>
</evidence>
<dbReference type="GO" id="GO:0033539">
    <property type="term" value="P:fatty acid beta-oxidation using acyl-CoA dehydrogenase"/>
    <property type="evidence" value="ECO:0007669"/>
    <property type="project" value="InterPro"/>
</dbReference>
<keyword evidence="7" id="KW-0285">Flavoprotein</keyword>
<dbReference type="AlphaFoldDB" id="A0A4V3RZ75"/>
<evidence type="ECO:0000259" key="13">
    <source>
        <dbReference type="Pfam" id="PF00441"/>
    </source>
</evidence>
<evidence type="ECO:0000256" key="4">
    <source>
        <dbReference type="ARBA" id="ARBA00012033"/>
    </source>
</evidence>
<dbReference type="GO" id="GO:0004466">
    <property type="term" value="F:long-chain fatty acyl-CoA dehydrogenase activity"/>
    <property type="evidence" value="ECO:0007669"/>
    <property type="project" value="UniProtKB-EC"/>
</dbReference>
<dbReference type="InterPro" id="IPR037069">
    <property type="entry name" value="AcylCoA_DH/ox_N_sf"/>
</dbReference>
<protein>
    <recommendedName>
        <fullName evidence="6">Acyl-coenzyme A dehydrogenase</fullName>
        <ecNumber evidence="4">1.3.8.7</ecNumber>
        <ecNumber evidence="5">1.3.8.8</ecNumber>
    </recommendedName>
</protein>
<comment type="pathway">
    <text evidence="2">Lipid metabolism; fatty acid beta-oxidation.</text>
</comment>
<sequence>MSNWRANTISKPLMKWYASVLPEMSDTESQAIEAGTVWWDRELMSGKPDWEYLQKLSVGTLSDAEQAFIDGPLQTLCAMLDDWEIEHEQRDLPAEVWKFLISNGFFAMIIPTEYGGKGFSAYAHSEIVRTIATRSITAAVTVMVPNSLGPGELLMLYGTKEQKNHYLPRLASGEEIPCFALTGVEAGSDASAMTDFGVVVEREVDGEKTLGVEITCNKRYITLAPVATIAGLAFKMSDPDGLLGGEKDLGITVALVPTDTPGLDTGRRHLPSGISFMNGPVRGEKVFVPLTQILGDRDQIGQGWKMLMGALAAGRGISLPSMSCAGAAVAAHSSGAYARIRHQFGLPVSAFEGVREPLARIAGTAYLLDGARLLTTAGIDAGEKPAVVSAIMKYHATERLRMAVNDAMDIHGGKAICEGPRNHLSTAYKSIPVAITVEGANILTRSLIIFGQGAIRCHPYILDEMKAVANTDREQGLKDFDKLLFAHVWHDIKNFTRSVAHGLTFGRFAYAPEGADDLASYYRALSHASVRLAVMSETALGVLGGALKRKETLSARLGDVLAEIYLLSGALKRFEADGRPEADRPLLDWCFEDGLYRIQERLQSVVRNFPGLHWRMLTSAVLAPVGMHRSPPSDKLMNKVADLITTPCATRDRLTRGVFVGKPDEPLGRIEAAFAAVVQRDELLKKVKKAGVKLDTAVENGVLTEEQRAEIDRTDSLIRDVLVTDDFEPEELQGATLSPSARKDQDAA</sequence>
<dbReference type="SUPFAM" id="SSF47203">
    <property type="entry name" value="Acyl-CoA dehydrogenase C-terminal domain-like"/>
    <property type="match status" value="1"/>
</dbReference>
<evidence type="ECO:0000256" key="6">
    <source>
        <dbReference type="ARBA" id="ARBA00020144"/>
    </source>
</evidence>
<comment type="cofactor">
    <cofactor evidence="1">
        <name>FAD</name>
        <dbReference type="ChEBI" id="CHEBI:57692"/>
    </cofactor>
</comment>
<dbReference type="SUPFAM" id="SSF56645">
    <property type="entry name" value="Acyl-CoA dehydrogenase NM domain-like"/>
    <property type="match status" value="1"/>
</dbReference>
<feature type="region of interest" description="Disordered" evidence="12">
    <location>
        <begin position="729"/>
        <end position="748"/>
    </location>
</feature>
<comment type="catalytic activity">
    <reaction evidence="11">
        <text>a long-chain 2,3-saturated fatty acyl-CoA + oxidized [electron-transfer flavoprotein] + H(+) = a long-chain (2E)-enoyl-CoA + reduced [electron-transfer flavoprotein]</text>
        <dbReference type="Rhea" id="RHEA:17721"/>
        <dbReference type="Rhea" id="RHEA-COMP:10685"/>
        <dbReference type="Rhea" id="RHEA-COMP:10686"/>
        <dbReference type="ChEBI" id="CHEBI:15378"/>
        <dbReference type="ChEBI" id="CHEBI:57692"/>
        <dbReference type="ChEBI" id="CHEBI:58307"/>
        <dbReference type="ChEBI" id="CHEBI:83721"/>
        <dbReference type="ChEBI" id="CHEBI:83727"/>
        <dbReference type="EC" id="1.3.8.8"/>
    </reaction>
</comment>
<evidence type="ECO:0000313" key="17">
    <source>
        <dbReference type="EMBL" id="TGY93169.1"/>
    </source>
</evidence>
<dbReference type="GO" id="GO:0050660">
    <property type="term" value="F:flavin adenine dinucleotide binding"/>
    <property type="evidence" value="ECO:0007669"/>
    <property type="project" value="InterPro"/>
</dbReference>
<dbReference type="EMBL" id="SRXV01000002">
    <property type="protein sequence ID" value="TGY93169.1"/>
    <property type="molecule type" value="Genomic_DNA"/>
</dbReference>
<evidence type="ECO:0000259" key="14">
    <source>
        <dbReference type="Pfam" id="PF02770"/>
    </source>
</evidence>
<dbReference type="InterPro" id="IPR009100">
    <property type="entry name" value="AcylCoA_DH/oxidase_NM_dom_sf"/>
</dbReference>
<dbReference type="FunFam" id="1.10.540.10:FF:000004">
    <property type="entry name" value="Acyl-CoA dehydrogenase"/>
    <property type="match status" value="1"/>
</dbReference>
<evidence type="ECO:0000259" key="16">
    <source>
        <dbReference type="Pfam" id="PF09317"/>
    </source>
</evidence>
<dbReference type="NCBIfam" id="NF007000">
    <property type="entry name" value="PRK09463.1"/>
    <property type="match status" value="1"/>
</dbReference>
<comment type="catalytic activity">
    <reaction evidence="10">
        <text>a medium-chain 2,3-saturated fatty acyl-CoA + oxidized [electron-transfer flavoprotein] + H(+) = a medium-chain (2E)-enoyl-CoA + reduced [electron-transfer flavoprotein]</text>
        <dbReference type="Rhea" id="RHEA:14477"/>
        <dbReference type="Rhea" id="RHEA-COMP:10685"/>
        <dbReference type="Rhea" id="RHEA-COMP:10686"/>
        <dbReference type="ChEBI" id="CHEBI:15378"/>
        <dbReference type="ChEBI" id="CHEBI:57692"/>
        <dbReference type="ChEBI" id="CHEBI:58307"/>
        <dbReference type="ChEBI" id="CHEBI:83723"/>
        <dbReference type="ChEBI" id="CHEBI:83726"/>
        <dbReference type="EC" id="1.3.8.7"/>
    </reaction>
</comment>
<name>A0A4V3RZ75_9PROT</name>
<proteinExistence type="inferred from homology"/>
<evidence type="ECO:0000313" key="18">
    <source>
        <dbReference type="Proteomes" id="UP000305451"/>
    </source>
</evidence>
<gene>
    <name evidence="17" type="ORF">E5162_08895</name>
</gene>
<dbReference type="EC" id="1.3.8.8" evidence="5"/>
<evidence type="ECO:0000256" key="7">
    <source>
        <dbReference type="ARBA" id="ARBA00022630"/>
    </source>
</evidence>
<dbReference type="InterPro" id="IPR006091">
    <property type="entry name" value="Acyl-CoA_Oxase/DH_mid-dom"/>
</dbReference>
<dbReference type="InterPro" id="IPR013786">
    <property type="entry name" value="AcylCoA_DH/ox_N"/>
</dbReference>
<evidence type="ECO:0000256" key="1">
    <source>
        <dbReference type="ARBA" id="ARBA00001974"/>
    </source>
</evidence>
<feature type="domain" description="Acyl-CoA oxidase/dehydrogenase middle" evidence="14">
    <location>
        <begin position="178"/>
        <end position="278"/>
    </location>
</feature>
<feature type="domain" description="Acyl-CoA dehydrogenase/oxidase N-terminal" evidence="15">
    <location>
        <begin position="82"/>
        <end position="174"/>
    </location>
</feature>
<evidence type="ECO:0000256" key="12">
    <source>
        <dbReference type="SAM" id="MobiDB-lite"/>
    </source>
</evidence>
<organism evidence="17 18">
    <name type="scientific">Marinicauda pacifica</name>
    <dbReference type="NCBI Taxonomy" id="1133559"/>
    <lineage>
        <taxon>Bacteria</taxon>
        <taxon>Pseudomonadati</taxon>
        <taxon>Pseudomonadota</taxon>
        <taxon>Alphaproteobacteria</taxon>
        <taxon>Maricaulales</taxon>
        <taxon>Maricaulaceae</taxon>
        <taxon>Marinicauda</taxon>
    </lineage>
</organism>
<dbReference type="Pfam" id="PF09317">
    <property type="entry name" value="ACDH_C"/>
    <property type="match status" value="1"/>
</dbReference>
<dbReference type="Proteomes" id="UP000305451">
    <property type="component" value="Unassembled WGS sequence"/>
</dbReference>
<dbReference type="UniPathway" id="UPA00659"/>
<evidence type="ECO:0000256" key="3">
    <source>
        <dbReference type="ARBA" id="ARBA00009347"/>
    </source>
</evidence>
<keyword evidence="9" id="KW-0560">Oxidoreductase</keyword>
<dbReference type="Gene3D" id="1.20.140.10">
    <property type="entry name" value="Butyryl-CoA Dehydrogenase, subunit A, domain 3"/>
    <property type="match status" value="1"/>
</dbReference>
<reference evidence="17 18" key="1">
    <citation type="journal article" date="2013" name="Int. J. Syst. Evol. Microbiol.">
        <title>Marinicauda pacifica gen. nov., sp. nov., a prosthecate alphaproteobacterium of the family Hyphomonadaceae isolated from deep seawater.</title>
        <authorList>
            <person name="Zhang X.Y."/>
            <person name="Li G.W."/>
            <person name="Wang C.S."/>
            <person name="Zhang Y.J."/>
            <person name="Xu X.W."/>
            <person name="Li H."/>
            <person name="Liu A."/>
            <person name="Liu C."/>
            <person name="Xie B.B."/>
            <person name="Qin Q.L."/>
            <person name="Xu Z."/>
            <person name="Chen X.L."/>
            <person name="Zhou B.C."/>
            <person name="Zhang Y.Z."/>
        </authorList>
    </citation>
    <scope>NUCLEOTIDE SEQUENCE [LARGE SCALE GENOMIC DNA]</scope>
    <source>
        <strain evidence="17 18">P-1 km-3</strain>
    </source>
</reference>
<evidence type="ECO:0000256" key="8">
    <source>
        <dbReference type="ARBA" id="ARBA00022827"/>
    </source>
</evidence>
<dbReference type="PANTHER" id="PTHR48083">
    <property type="entry name" value="MEDIUM-CHAIN SPECIFIC ACYL-COA DEHYDROGENASE, MITOCHONDRIAL-RELATED"/>
    <property type="match status" value="1"/>
</dbReference>
<dbReference type="RefSeq" id="WP_135944887.1">
    <property type="nucleotide sequence ID" value="NZ_BMEI01000002.1"/>
</dbReference>
<accession>A0A4V3RZ75</accession>
<dbReference type="PANTHER" id="PTHR48083:SF33">
    <property type="entry name" value="ACYL-COENZYME A DEHYDROGENASE"/>
    <property type="match status" value="1"/>
</dbReference>
<dbReference type="Pfam" id="PF02771">
    <property type="entry name" value="Acyl-CoA_dh_N"/>
    <property type="match status" value="1"/>
</dbReference>
<dbReference type="OrthoDB" id="9802447at2"/>
<dbReference type="FunFam" id="1.20.140.10:FF:000009">
    <property type="entry name" value="Acyl-CoA dehydrogenase"/>
    <property type="match status" value="1"/>
</dbReference>
<dbReference type="GO" id="GO:0070991">
    <property type="term" value="F:medium-chain fatty acyl-CoA dehydrogenase activity"/>
    <property type="evidence" value="ECO:0007669"/>
    <property type="project" value="UniProtKB-EC"/>
</dbReference>
<dbReference type="InterPro" id="IPR046373">
    <property type="entry name" value="Acyl-CoA_Oxase/DH_mid-dom_sf"/>
</dbReference>
<evidence type="ECO:0000256" key="10">
    <source>
        <dbReference type="ARBA" id="ARBA00047882"/>
    </source>
</evidence>
<feature type="domain" description="Acyl-CoA dehydrogenase/oxidase C-terminal" evidence="13">
    <location>
        <begin position="301"/>
        <end position="448"/>
    </location>
</feature>
<comment type="similarity">
    <text evidence="3">Belongs to the acyl-CoA dehydrogenase family.</text>
</comment>
<evidence type="ECO:0000259" key="15">
    <source>
        <dbReference type="Pfam" id="PF02771"/>
    </source>
</evidence>
<feature type="domain" description="Acyl-CoA dehydrogenase C-terminal bacterial-type" evidence="16">
    <location>
        <begin position="455"/>
        <end position="727"/>
    </location>
</feature>
<comment type="caution">
    <text evidence="17">The sequence shown here is derived from an EMBL/GenBank/DDBJ whole genome shotgun (WGS) entry which is preliminary data.</text>
</comment>
<dbReference type="GO" id="GO:0005737">
    <property type="term" value="C:cytoplasm"/>
    <property type="evidence" value="ECO:0007669"/>
    <property type="project" value="TreeGrafter"/>
</dbReference>
<dbReference type="InterPro" id="IPR009075">
    <property type="entry name" value="AcylCo_DH/oxidase_C"/>
</dbReference>
<evidence type="ECO:0000256" key="9">
    <source>
        <dbReference type="ARBA" id="ARBA00023002"/>
    </source>
</evidence>
<dbReference type="InterPro" id="IPR015396">
    <property type="entry name" value="FadE_C"/>
</dbReference>
<dbReference type="Pfam" id="PF02770">
    <property type="entry name" value="Acyl-CoA_dh_M"/>
    <property type="match status" value="1"/>
</dbReference>